<evidence type="ECO:0000313" key="1">
    <source>
        <dbReference type="EMBL" id="KAJ8111889.1"/>
    </source>
</evidence>
<evidence type="ECO:0000313" key="2">
    <source>
        <dbReference type="Proteomes" id="UP001153331"/>
    </source>
</evidence>
<accession>A0ACC2I9M0</accession>
<reference evidence="1" key="1">
    <citation type="submission" date="2022-11" db="EMBL/GenBank/DDBJ databases">
        <title>Genome Sequence of Boeremia exigua.</title>
        <authorList>
            <person name="Buettner E."/>
        </authorList>
    </citation>
    <scope>NUCLEOTIDE SEQUENCE</scope>
    <source>
        <strain evidence="1">CU02</strain>
    </source>
</reference>
<sequence length="137" mass="14500">MGTISCDLAAQRGHVPAAQRTPPAQHSIFRHTAAWGDGSGTAGFSDSVLVQRTLWVLWLRTEWSHAVHAAHLRVSIRRSAEEGGACCRAERHAAGVLGVHQLPAHAGRVQRAVQSALGDSVQRFYVGAGDPAGAHDG</sequence>
<keyword evidence="2" id="KW-1185">Reference proteome</keyword>
<protein>
    <submittedName>
        <fullName evidence="1">Uncharacterized protein</fullName>
    </submittedName>
</protein>
<dbReference type="EMBL" id="JAPHNI010000368">
    <property type="protein sequence ID" value="KAJ8111889.1"/>
    <property type="molecule type" value="Genomic_DNA"/>
</dbReference>
<dbReference type="Proteomes" id="UP001153331">
    <property type="component" value="Unassembled WGS sequence"/>
</dbReference>
<organism evidence="1 2">
    <name type="scientific">Boeremia exigua</name>
    <dbReference type="NCBI Taxonomy" id="749465"/>
    <lineage>
        <taxon>Eukaryota</taxon>
        <taxon>Fungi</taxon>
        <taxon>Dikarya</taxon>
        <taxon>Ascomycota</taxon>
        <taxon>Pezizomycotina</taxon>
        <taxon>Dothideomycetes</taxon>
        <taxon>Pleosporomycetidae</taxon>
        <taxon>Pleosporales</taxon>
        <taxon>Pleosporineae</taxon>
        <taxon>Didymellaceae</taxon>
        <taxon>Boeremia</taxon>
    </lineage>
</organism>
<name>A0ACC2I9M0_9PLEO</name>
<comment type="caution">
    <text evidence="1">The sequence shown here is derived from an EMBL/GenBank/DDBJ whole genome shotgun (WGS) entry which is preliminary data.</text>
</comment>
<proteinExistence type="predicted"/>
<gene>
    <name evidence="1" type="ORF">OPT61_g5618</name>
</gene>